<evidence type="ECO:0000313" key="2">
    <source>
        <dbReference type="Proteomes" id="UP001269081"/>
    </source>
</evidence>
<organism evidence="1 2">
    <name type="scientific">Flavobacterium piscis</name>
    <dbReference type="NCBI Taxonomy" id="1114874"/>
    <lineage>
        <taxon>Bacteria</taxon>
        <taxon>Pseudomonadati</taxon>
        <taxon>Bacteroidota</taxon>
        <taxon>Flavobacteriia</taxon>
        <taxon>Flavobacteriales</taxon>
        <taxon>Flavobacteriaceae</taxon>
        <taxon>Flavobacterium</taxon>
    </lineage>
</organism>
<dbReference type="EMBL" id="JAVDWQ010000005">
    <property type="protein sequence ID" value="MDR7209909.1"/>
    <property type="molecule type" value="Genomic_DNA"/>
</dbReference>
<dbReference type="Proteomes" id="UP001269081">
    <property type="component" value="Unassembled WGS sequence"/>
</dbReference>
<sequence length="102" mass="11441">MNDLVITPTELFNAVIEKLPIPEIHPLHKAMMEECCENAINSNAEKDLETLIPIVHLAMLSCDSLLKGLLKGSLESTDADFVKLNYRNETFTIPRDSPFLKS</sequence>
<comment type="caution">
    <text evidence="1">The sequence shown here is derived from an EMBL/GenBank/DDBJ whole genome shotgun (WGS) entry which is preliminary data.</text>
</comment>
<dbReference type="RefSeq" id="WP_310280493.1">
    <property type="nucleotide sequence ID" value="NZ_JAVDWQ010000005.1"/>
</dbReference>
<gene>
    <name evidence="1" type="ORF">J2W48_001848</name>
</gene>
<reference evidence="1 2" key="1">
    <citation type="submission" date="2023-07" db="EMBL/GenBank/DDBJ databases">
        <title>Sorghum-associated microbial communities from plants grown in Nebraska, USA.</title>
        <authorList>
            <person name="Schachtman D."/>
        </authorList>
    </citation>
    <scope>NUCLEOTIDE SEQUENCE [LARGE SCALE GENOMIC DNA]</scope>
    <source>
        <strain evidence="1 2">4129</strain>
    </source>
</reference>
<keyword evidence="2" id="KW-1185">Reference proteome</keyword>
<evidence type="ECO:0000313" key="1">
    <source>
        <dbReference type="EMBL" id="MDR7209909.1"/>
    </source>
</evidence>
<accession>A0ABU1Y6R8</accession>
<name>A0ABU1Y6R8_9FLAO</name>
<proteinExistence type="predicted"/>
<protein>
    <submittedName>
        <fullName evidence="1">Uncharacterized protein</fullName>
    </submittedName>
</protein>